<evidence type="ECO:0000256" key="1">
    <source>
        <dbReference type="SAM" id="MobiDB-lite"/>
    </source>
</evidence>
<feature type="region of interest" description="Disordered" evidence="1">
    <location>
        <begin position="217"/>
        <end position="320"/>
    </location>
</feature>
<feature type="compositionally biased region" description="Low complexity" evidence="1">
    <location>
        <begin position="217"/>
        <end position="284"/>
    </location>
</feature>
<evidence type="ECO:0000256" key="2">
    <source>
        <dbReference type="SAM" id="SignalP"/>
    </source>
</evidence>
<dbReference type="AlphaFoldDB" id="A0A2A6BIA9"/>
<dbReference type="Proteomes" id="UP000005239">
    <property type="component" value="Unassembled WGS sequence"/>
</dbReference>
<reference evidence="3" key="2">
    <citation type="submission" date="2022-06" db="UniProtKB">
        <authorList>
            <consortium name="EnsemblMetazoa"/>
        </authorList>
    </citation>
    <scope>IDENTIFICATION</scope>
    <source>
        <strain evidence="3">PS312</strain>
    </source>
</reference>
<reference evidence="4" key="1">
    <citation type="journal article" date="2008" name="Nat. Genet.">
        <title>The Pristionchus pacificus genome provides a unique perspective on nematode lifestyle and parasitism.</title>
        <authorList>
            <person name="Dieterich C."/>
            <person name="Clifton S.W."/>
            <person name="Schuster L.N."/>
            <person name="Chinwalla A."/>
            <person name="Delehaunty K."/>
            <person name="Dinkelacker I."/>
            <person name="Fulton L."/>
            <person name="Fulton R."/>
            <person name="Godfrey J."/>
            <person name="Minx P."/>
            <person name="Mitreva M."/>
            <person name="Roeseler W."/>
            <person name="Tian H."/>
            <person name="Witte H."/>
            <person name="Yang S.P."/>
            <person name="Wilson R.K."/>
            <person name="Sommer R.J."/>
        </authorList>
    </citation>
    <scope>NUCLEOTIDE SEQUENCE [LARGE SCALE GENOMIC DNA]</scope>
    <source>
        <strain evidence="4">PS312</strain>
    </source>
</reference>
<organism evidence="3 4">
    <name type="scientific">Pristionchus pacificus</name>
    <name type="common">Parasitic nematode worm</name>
    <dbReference type="NCBI Taxonomy" id="54126"/>
    <lineage>
        <taxon>Eukaryota</taxon>
        <taxon>Metazoa</taxon>
        <taxon>Ecdysozoa</taxon>
        <taxon>Nematoda</taxon>
        <taxon>Chromadorea</taxon>
        <taxon>Rhabditida</taxon>
        <taxon>Rhabditina</taxon>
        <taxon>Diplogasteromorpha</taxon>
        <taxon>Diplogasteroidea</taxon>
        <taxon>Neodiplogasteridae</taxon>
        <taxon>Pristionchus</taxon>
    </lineage>
</organism>
<gene>
    <name evidence="3" type="primary">WBGene00116786</name>
</gene>
<protein>
    <submittedName>
        <fullName evidence="3">Hpo-26</fullName>
    </submittedName>
</protein>
<feature type="chain" id="PRO_5043780750" evidence="2">
    <location>
        <begin position="16"/>
        <end position="320"/>
    </location>
</feature>
<sequence>MLLLLLISLATPSQSQLMYYYLYPSYGYPQSPALTYQQSPAYGSQQQQYICGSPPNYQYQATPCTAANYNPLCETECQSTPYCQRFDSASSCVNGCCNSTLSNPNPSSPAYNNPAPNTNGIARDNGITDITCPFNDPSAGSCVDGNCPTGFICNLDNVCCPCSVGAAQGACSAGGCSSSALRCETATGMCCPRPLNGSASATGASGGYAQLQYTQGLNGQQQQQFPQQQQGSQFQQQPSNQPYNGQQQQQRFGNQQQFPPQQQQSNNFNAQSQNQFQQSSSSQNPTTPFVYNTQNPNASPSTALPQGSTTTVPTIYPSSG</sequence>
<feature type="signal peptide" evidence="2">
    <location>
        <begin position="1"/>
        <end position="15"/>
    </location>
</feature>
<evidence type="ECO:0000313" key="3">
    <source>
        <dbReference type="EnsemblMetazoa" id="PPA27232.1"/>
    </source>
</evidence>
<name>A0A2A6BIA9_PRIPA</name>
<keyword evidence="4" id="KW-1185">Reference proteome</keyword>
<evidence type="ECO:0000313" key="4">
    <source>
        <dbReference type="Proteomes" id="UP000005239"/>
    </source>
</evidence>
<feature type="compositionally biased region" description="Polar residues" evidence="1">
    <location>
        <begin position="285"/>
        <end position="320"/>
    </location>
</feature>
<keyword evidence="2" id="KW-0732">Signal</keyword>
<accession>A0A2A6BIA9</accession>
<accession>A0A8R1UIS4</accession>
<dbReference type="EnsemblMetazoa" id="PPA27232.1">
    <property type="protein sequence ID" value="PPA27232.1"/>
    <property type="gene ID" value="WBGene00116786"/>
</dbReference>
<proteinExistence type="predicted"/>